<dbReference type="EMBL" id="BDQK01000009">
    <property type="protein sequence ID" value="GBF80595.1"/>
    <property type="molecule type" value="Genomic_DNA"/>
</dbReference>
<evidence type="ECO:0000313" key="2">
    <source>
        <dbReference type="Proteomes" id="UP000287247"/>
    </source>
</evidence>
<protein>
    <recommendedName>
        <fullName evidence="3">DUF29 domain-containing protein</fullName>
    </recommendedName>
</protein>
<proteinExistence type="predicted"/>
<dbReference type="AlphaFoldDB" id="A0A401IH25"/>
<dbReference type="Proteomes" id="UP000287247">
    <property type="component" value="Unassembled WGS sequence"/>
</dbReference>
<organism evidence="1 2">
    <name type="scientific">Aphanothece sacrum FPU1</name>
    <dbReference type="NCBI Taxonomy" id="1920663"/>
    <lineage>
        <taxon>Bacteria</taxon>
        <taxon>Bacillati</taxon>
        <taxon>Cyanobacteriota</taxon>
        <taxon>Cyanophyceae</taxon>
        <taxon>Oscillatoriophycideae</taxon>
        <taxon>Chroococcales</taxon>
        <taxon>Aphanothecaceae</taxon>
        <taxon>Aphanothece</taxon>
    </lineage>
</organism>
<comment type="caution">
    <text evidence="1">The sequence shown here is derived from an EMBL/GenBank/DDBJ whole genome shotgun (WGS) entry which is preliminary data.</text>
</comment>
<dbReference type="RefSeq" id="WP_124972370.1">
    <property type="nucleotide sequence ID" value="NZ_BDQK01000009.1"/>
</dbReference>
<dbReference type="Pfam" id="PF01724">
    <property type="entry name" value="DUF29"/>
    <property type="match status" value="1"/>
</dbReference>
<dbReference type="PANTHER" id="PTHR34235:SF3">
    <property type="entry name" value="SLR1203 PROTEIN"/>
    <property type="match status" value="1"/>
</dbReference>
<accession>A0A401IH25</accession>
<dbReference type="OrthoDB" id="5769308at2"/>
<reference evidence="2" key="1">
    <citation type="submission" date="2017-05" db="EMBL/GenBank/DDBJ databases">
        <title>Physiological properties and genetic analysis related to exopolysaccharide production of fresh-water unicellular cyanobacterium Aphanothece sacrum, Suizenji Nori, that has been cultured as a food source in Japan.</title>
        <authorList>
            <person name="Kanesaki Y."/>
            <person name="Yoshikawa S."/>
            <person name="Ohki K."/>
        </authorList>
    </citation>
    <scope>NUCLEOTIDE SEQUENCE [LARGE SCALE GENOMIC DNA]</scope>
    <source>
        <strain evidence="2">FPU1</strain>
    </source>
</reference>
<evidence type="ECO:0000313" key="1">
    <source>
        <dbReference type="EMBL" id="GBF80595.1"/>
    </source>
</evidence>
<gene>
    <name evidence="1" type="ORF">AsFPU1_1999</name>
</gene>
<evidence type="ECO:0008006" key="3">
    <source>
        <dbReference type="Google" id="ProtNLM"/>
    </source>
</evidence>
<keyword evidence="2" id="KW-1185">Reference proteome</keyword>
<sequence>MNTEVISKELYLQNYPLWLSKTSALLRSGNFLALDIEHLIEELEEMGGSHKDALENNLIVVLTHLIKWKYQPDYRCGSWRGSIKEHRRRINKALEKHPGLKPYFREIFWNCYFPAKEWAAEETGLSLTSFPENCPFTPEETINPDYLPN</sequence>
<dbReference type="PANTHER" id="PTHR34235">
    <property type="entry name" value="SLR1203 PROTEIN-RELATED"/>
    <property type="match status" value="1"/>
</dbReference>
<dbReference type="Gene3D" id="1.20.1220.20">
    <property type="entry name" value="Uncharcterised protein PF01724"/>
    <property type="match status" value="1"/>
</dbReference>
<name>A0A401IH25_APHSA</name>
<dbReference type="InterPro" id="IPR002636">
    <property type="entry name" value="DUF29"/>
</dbReference>